<evidence type="ECO:0000313" key="1">
    <source>
        <dbReference type="EMBL" id="PXY21952.1"/>
    </source>
</evidence>
<dbReference type="PANTHER" id="PTHR43235:SF1">
    <property type="entry name" value="GLUTAMINE AMIDOTRANSFERASE PB2B2.05-RELATED"/>
    <property type="match status" value="1"/>
</dbReference>
<dbReference type="GO" id="GO:0006598">
    <property type="term" value="P:polyamine catabolic process"/>
    <property type="evidence" value="ECO:0007669"/>
    <property type="project" value="TreeGrafter"/>
</dbReference>
<dbReference type="PROSITE" id="PS51273">
    <property type="entry name" value="GATASE_TYPE_1"/>
    <property type="match status" value="1"/>
</dbReference>
<dbReference type="GO" id="GO:0033969">
    <property type="term" value="F:gamma-glutamyl-gamma-aminobutyrate hydrolase activity"/>
    <property type="evidence" value="ECO:0007669"/>
    <property type="project" value="TreeGrafter"/>
</dbReference>
<dbReference type="Proteomes" id="UP000247892">
    <property type="component" value="Unassembled WGS sequence"/>
</dbReference>
<keyword evidence="1" id="KW-0378">Hydrolase</keyword>
<dbReference type="EMBL" id="MASU01000014">
    <property type="protein sequence ID" value="PXY21952.1"/>
    <property type="molecule type" value="Genomic_DNA"/>
</dbReference>
<sequence length="236" mass="24474">MASSGSDPVIGISTYSERAAWGVWDTEAALLPRTYVDCVVRAGGVPVLLPPVGEGHERAVAAVDGLVLAGGADVDPGNYGATAHPATVSRPERDAAELAMLRAALDRGIPVLAVCRGLQVLNVALGGTLAQHLPERIGASDHQPSPGVYGSTVVTLEPGSRVAGILGEETTCQCYHHQAVDVLAPGLRAVGWAGDGTVEAVELPGERFVVGVQWHPEQDAKELRLFTALVREAAKA</sequence>
<dbReference type="RefSeq" id="WP_110342742.1">
    <property type="nucleotide sequence ID" value="NZ_MASU01000014.1"/>
</dbReference>
<name>A0A318LCL6_9PSEU</name>
<gene>
    <name evidence="1" type="ORF">BA062_30895</name>
</gene>
<accession>A0A318LCL6</accession>
<dbReference type="AlphaFoldDB" id="A0A318LCL6"/>
<dbReference type="SUPFAM" id="SSF52317">
    <property type="entry name" value="Class I glutamine amidotransferase-like"/>
    <property type="match status" value="1"/>
</dbReference>
<dbReference type="GO" id="GO:0005829">
    <property type="term" value="C:cytosol"/>
    <property type="evidence" value="ECO:0007669"/>
    <property type="project" value="TreeGrafter"/>
</dbReference>
<keyword evidence="2" id="KW-1185">Reference proteome</keyword>
<dbReference type="CDD" id="cd01745">
    <property type="entry name" value="GATase1_2"/>
    <property type="match status" value="1"/>
</dbReference>
<dbReference type="Pfam" id="PF07722">
    <property type="entry name" value="Peptidase_C26"/>
    <property type="match status" value="1"/>
</dbReference>
<reference evidence="1 2" key="1">
    <citation type="submission" date="2016-07" db="EMBL/GenBank/DDBJ databases">
        <title>Draft genome sequence of Prauserella sp. YIM 121212, isolated from alkaline soil.</title>
        <authorList>
            <person name="Ruckert C."/>
            <person name="Albersmeier A."/>
            <person name="Jiang C.-L."/>
            <person name="Jiang Y."/>
            <person name="Kalinowski J."/>
            <person name="Schneider O."/>
            <person name="Winkler A."/>
            <person name="Zotchev S.B."/>
        </authorList>
    </citation>
    <scope>NUCLEOTIDE SEQUENCE [LARGE SCALE GENOMIC DNA]</scope>
    <source>
        <strain evidence="1 2">YIM 121212</strain>
    </source>
</reference>
<comment type="caution">
    <text evidence="1">The sequence shown here is derived from an EMBL/GenBank/DDBJ whole genome shotgun (WGS) entry which is preliminary data.</text>
</comment>
<protein>
    <submittedName>
        <fullName evidence="1">Gamma-glutamyl-gamma-aminobutyrate hydrolase</fullName>
    </submittedName>
</protein>
<evidence type="ECO:0000313" key="2">
    <source>
        <dbReference type="Proteomes" id="UP000247892"/>
    </source>
</evidence>
<dbReference type="OrthoDB" id="9813383at2"/>
<dbReference type="InterPro" id="IPR029062">
    <property type="entry name" value="Class_I_gatase-like"/>
</dbReference>
<dbReference type="Gene3D" id="3.40.50.880">
    <property type="match status" value="1"/>
</dbReference>
<proteinExistence type="predicted"/>
<dbReference type="InterPro" id="IPR011697">
    <property type="entry name" value="Peptidase_C26"/>
</dbReference>
<organism evidence="1 2">
    <name type="scientific">Prauserella flavalba</name>
    <dbReference type="NCBI Taxonomy" id="1477506"/>
    <lineage>
        <taxon>Bacteria</taxon>
        <taxon>Bacillati</taxon>
        <taxon>Actinomycetota</taxon>
        <taxon>Actinomycetes</taxon>
        <taxon>Pseudonocardiales</taxon>
        <taxon>Pseudonocardiaceae</taxon>
        <taxon>Prauserella</taxon>
    </lineage>
</organism>
<dbReference type="PANTHER" id="PTHR43235">
    <property type="entry name" value="GLUTAMINE AMIDOTRANSFERASE PB2B2.05-RELATED"/>
    <property type="match status" value="1"/>
</dbReference>
<dbReference type="InterPro" id="IPR044668">
    <property type="entry name" value="PuuD-like"/>
</dbReference>